<keyword evidence="3" id="KW-1185">Reference proteome</keyword>
<dbReference type="RefSeq" id="WP_320236961.1">
    <property type="nucleotide sequence ID" value="NZ_JAVIJF010000036.1"/>
</dbReference>
<protein>
    <submittedName>
        <fullName evidence="2">Uncharacterized protein</fullName>
    </submittedName>
</protein>
<gene>
    <name evidence="2" type="ORF">RFM68_32060</name>
</gene>
<dbReference type="EMBL" id="JAVIJF010000036">
    <property type="protein sequence ID" value="MDX8529097.1"/>
    <property type="molecule type" value="Genomic_DNA"/>
</dbReference>
<evidence type="ECO:0000256" key="1">
    <source>
        <dbReference type="SAM" id="MobiDB-lite"/>
    </source>
</evidence>
<evidence type="ECO:0000313" key="2">
    <source>
        <dbReference type="EMBL" id="MDX8529097.1"/>
    </source>
</evidence>
<name>A0ABU4ZUL2_9HYPH</name>
<organism evidence="2 3">
    <name type="scientific">Mesorhizobium montanum</name>
    <dbReference type="NCBI Taxonomy" id="3072323"/>
    <lineage>
        <taxon>Bacteria</taxon>
        <taxon>Pseudomonadati</taxon>
        <taxon>Pseudomonadota</taxon>
        <taxon>Alphaproteobacteria</taxon>
        <taxon>Hyphomicrobiales</taxon>
        <taxon>Phyllobacteriaceae</taxon>
        <taxon>Mesorhizobium</taxon>
    </lineage>
</organism>
<comment type="caution">
    <text evidence="2">The sequence shown here is derived from an EMBL/GenBank/DDBJ whole genome shotgun (WGS) entry which is preliminary data.</text>
</comment>
<evidence type="ECO:0000313" key="3">
    <source>
        <dbReference type="Proteomes" id="UP001276840"/>
    </source>
</evidence>
<reference evidence="2 3" key="1">
    <citation type="submission" date="2023-08" db="EMBL/GenBank/DDBJ databases">
        <title>Implementing the SeqCode for naming new Mesorhizobium species isolated from Vachellia karroo root nodules.</title>
        <authorList>
            <person name="Van Lill M."/>
        </authorList>
    </citation>
    <scope>NUCLEOTIDE SEQUENCE [LARGE SCALE GENOMIC DNA]</scope>
    <source>
        <strain evidence="2 3">MSK 1335</strain>
    </source>
</reference>
<sequence length="71" mass="8132">MSAPDPVALQSEPTPQGEQMLVPDVRPADLPRPPKRASRRWVTTRDRLALLMDAPMRPRAAQEYARFRPLR</sequence>
<accession>A0ABU4ZUL2</accession>
<dbReference type="Proteomes" id="UP001276840">
    <property type="component" value="Unassembled WGS sequence"/>
</dbReference>
<proteinExistence type="predicted"/>
<feature type="region of interest" description="Disordered" evidence="1">
    <location>
        <begin position="1"/>
        <end position="41"/>
    </location>
</feature>